<dbReference type="KEGG" id="blep:AL038_10730"/>
<name>A0A2N9YGB4_9GAMM</name>
<accession>A0A2N9YGB4</accession>
<dbReference type="RefSeq" id="WP_062152697.1">
    <property type="nucleotide sequence ID" value="NZ_CP012373.2"/>
</dbReference>
<dbReference type="Proteomes" id="UP000234271">
    <property type="component" value="Chromosome"/>
</dbReference>
<protein>
    <submittedName>
        <fullName evidence="1">Uncharacterized protein</fullName>
    </submittedName>
</protein>
<evidence type="ECO:0000313" key="2">
    <source>
        <dbReference type="Proteomes" id="UP000234271"/>
    </source>
</evidence>
<proteinExistence type="predicted"/>
<gene>
    <name evidence="1" type="ORF">BLE401_13540</name>
</gene>
<keyword evidence="2" id="KW-1185">Reference proteome</keyword>
<organism evidence="1 2">
    <name type="scientific">Beggiatoa leptomitoformis</name>
    <dbReference type="NCBI Taxonomy" id="288004"/>
    <lineage>
        <taxon>Bacteria</taxon>
        <taxon>Pseudomonadati</taxon>
        <taxon>Pseudomonadota</taxon>
        <taxon>Gammaproteobacteria</taxon>
        <taxon>Thiotrichales</taxon>
        <taxon>Thiotrichaceae</taxon>
        <taxon>Beggiatoa</taxon>
    </lineage>
</organism>
<evidence type="ECO:0000313" key="1">
    <source>
        <dbReference type="EMBL" id="AUI69611.1"/>
    </source>
</evidence>
<reference evidence="2" key="1">
    <citation type="submission" date="2016-12" db="EMBL/GenBank/DDBJ databases">
        <title>Complete Genome Sequence of Beggiatoa leptomitiformis D-401.</title>
        <authorList>
            <person name="Fomenkov A."/>
            <person name="Vincze T."/>
            <person name="Grabovich M."/>
            <person name="Anton B.P."/>
            <person name="Dubinina G."/>
            <person name="Orlova M."/>
            <person name="Belousova E."/>
            <person name="Roberts R.J."/>
        </authorList>
    </citation>
    <scope>NUCLEOTIDE SEQUENCE [LARGE SCALE GENOMIC DNA]</scope>
    <source>
        <strain evidence="2">D-401</strain>
    </source>
</reference>
<sequence length="83" mass="9792">MNDTSPEMAAKIQALYMQRSGEERMMMCLEMFDFARQLMLSNLQAQGYTGVELKKQIFLRTYRNDFSDEMLDKICEKIENSSF</sequence>
<dbReference type="OrthoDB" id="963568at2"/>
<dbReference type="EMBL" id="CP018889">
    <property type="protein sequence ID" value="AUI69611.1"/>
    <property type="molecule type" value="Genomic_DNA"/>
</dbReference>
<dbReference type="STRING" id="288004.AL038_10730"/>
<dbReference type="AlphaFoldDB" id="A0A2N9YGB4"/>